<accession>A0A7S0YTQ7</accession>
<comment type="similarity">
    <text evidence="1">Belongs to the DP1 family.</text>
</comment>
<gene>
    <name evidence="3" type="ORF">HTEP1355_LOCUS7181</name>
</gene>
<evidence type="ECO:0000256" key="1">
    <source>
        <dbReference type="RuleBase" id="RU362006"/>
    </source>
</evidence>
<feature type="transmembrane region" description="Helical" evidence="2">
    <location>
        <begin position="6"/>
        <end position="24"/>
    </location>
</feature>
<proteinExistence type="inferred from homology"/>
<dbReference type="AlphaFoldDB" id="A0A7S0YTQ7"/>
<comment type="subcellular location">
    <subcellularLocation>
        <location evidence="1">Membrane</location>
        <topology evidence="1">Multi-pass membrane protein</topology>
    </subcellularLocation>
</comment>
<dbReference type="Pfam" id="PF03134">
    <property type="entry name" value="TB2_DP1_HVA22"/>
    <property type="match status" value="1"/>
</dbReference>
<dbReference type="InterPro" id="IPR004345">
    <property type="entry name" value="TB2_DP1_HVA22"/>
</dbReference>
<evidence type="ECO:0000313" key="3">
    <source>
        <dbReference type="EMBL" id="CAD8792728.1"/>
    </source>
</evidence>
<evidence type="ECO:0000256" key="2">
    <source>
        <dbReference type="SAM" id="Phobius"/>
    </source>
</evidence>
<dbReference type="GO" id="GO:0016020">
    <property type="term" value="C:membrane"/>
    <property type="evidence" value="ECO:0007669"/>
    <property type="project" value="UniProtKB-SubCell"/>
</dbReference>
<feature type="transmembrane region" description="Helical" evidence="2">
    <location>
        <begin position="74"/>
        <end position="91"/>
    </location>
</feature>
<dbReference type="EMBL" id="HBFN01012511">
    <property type="protein sequence ID" value="CAD8792728.1"/>
    <property type="molecule type" value="Transcribed_RNA"/>
</dbReference>
<feature type="transmembrane region" description="Helical" evidence="2">
    <location>
        <begin position="44"/>
        <end position="68"/>
    </location>
</feature>
<organism evidence="3">
    <name type="scientific">Hemiselmis tepida</name>
    <dbReference type="NCBI Taxonomy" id="464990"/>
    <lineage>
        <taxon>Eukaryota</taxon>
        <taxon>Cryptophyceae</taxon>
        <taxon>Cryptomonadales</taxon>
        <taxon>Hemiselmidaceae</taxon>
        <taxon>Hemiselmis</taxon>
    </lineage>
</organism>
<protein>
    <recommendedName>
        <fullName evidence="4">Receptor expression-enhancing protein</fullName>
    </recommendedName>
</protein>
<evidence type="ECO:0008006" key="4">
    <source>
        <dbReference type="Google" id="ProtNLM"/>
    </source>
</evidence>
<sequence>MIGFWGSKLLCMLVGVIYPALMSYKAIKSTAKDTEDHTQWLTYWVIFSLFSTVEFLLDVIIVWIPIYYELKLCFVLWMALPQTNGALWIWIQSEKTIDQYMTQVENWGEKFKPKKDKKEKADAASKDD</sequence>
<reference evidence="3" key="1">
    <citation type="submission" date="2021-01" db="EMBL/GenBank/DDBJ databases">
        <authorList>
            <person name="Corre E."/>
            <person name="Pelletier E."/>
            <person name="Niang G."/>
            <person name="Scheremetjew M."/>
            <person name="Finn R."/>
            <person name="Kale V."/>
            <person name="Holt S."/>
            <person name="Cochrane G."/>
            <person name="Meng A."/>
            <person name="Brown T."/>
            <person name="Cohen L."/>
        </authorList>
    </citation>
    <scope>NUCLEOTIDE SEQUENCE</scope>
    <source>
        <strain evidence="3">CCMP443</strain>
    </source>
</reference>
<keyword evidence="2" id="KW-0472">Membrane</keyword>
<keyword evidence="2" id="KW-1133">Transmembrane helix</keyword>
<name>A0A7S0YTQ7_9CRYP</name>
<dbReference type="PANTHER" id="PTHR12300">
    <property type="entry name" value="HVA22-LIKE PROTEINS"/>
    <property type="match status" value="1"/>
</dbReference>
<keyword evidence="2" id="KW-0812">Transmembrane</keyword>